<dbReference type="AlphaFoldDB" id="A0A4Y9ZTG0"/>
<name>A0A4Y9ZTG0_9AGAM</name>
<evidence type="ECO:0000313" key="1">
    <source>
        <dbReference type="EMBL" id="TFY76778.1"/>
    </source>
</evidence>
<comment type="caution">
    <text evidence="1">The sequence shown here is derived from an EMBL/GenBank/DDBJ whole genome shotgun (WGS) entry which is preliminary data.</text>
</comment>
<evidence type="ECO:0000313" key="2">
    <source>
        <dbReference type="Proteomes" id="UP000298061"/>
    </source>
</evidence>
<organism evidence="1 2">
    <name type="scientific">Hericium alpestre</name>
    <dbReference type="NCBI Taxonomy" id="135208"/>
    <lineage>
        <taxon>Eukaryota</taxon>
        <taxon>Fungi</taxon>
        <taxon>Dikarya</taxon>
        <taxon>Basidiomycota</taxon>
        <taxon>Agaricomycotina</taxon>
        <taxon>Agaricomycetes</taxon>
        <taxon>Russulales</taxon>
        <taxon>Hericiaceae</taxon>
        <taxon>Hericium</taxon>
    </lineage>
</organism>
<protein>
    <submittedName>
        <fullName evidence="1">Uncharacterized protein</fullName>
    </submittedName>
</protein>
<sequence length="223" mass="25069">MLLDLPHHHCNQIYIPWLSTGCRRMHTMQYQITCRFTCIAQSFMLSDPAPVPSSVQHNVPVPLPLSPPCPMPMLLSLMCLSIDTHVRTPRKHARFFGSPAHNAPLPGQFESPMQYDSPVGLYECDGWSELGERRGEYDDRMLCEFLEKHTMGAPSYCKVMLHLRTAQGHAPAACVEHAGKKEKNPCTANGKMRSFQTPELRSLVKLDMEVLFCLGLQDEACTG</sequence>
<dbReference type="Proteomes" id="UP000298061">
    <property type="component" value="Unassembled WGS sequence"/>
</dbReference>
<proteinExistence type="predicted"/>
<dbReference type="EMBL" id="SFCI01001097">
    <property type="protein sequence ID" value="TFY76778.1"/>
    <property type="molecule type" value="Genomic_DNA"/>
</dbReference>
<dbReference type="OrthoDB" id="3223806at2759"/>
<keyword evidence="2" id="KW-1185">Reference proteome</keyword>
<gene>
    <name evidence="1" type="ORF">EWM64_g7232</name>
</gene>
<reference evidence="1 2" key="1">
    <citation type="submission" date="2019-02" db="EMBL/GenBank/DDBJ databases">
        <title>Genome sequencing of the rare red list fungi Hericium alpestre (H. flagellum).</title>
        <authorList>
            <person name="Buettner E."/>
            <person name="Kellner H."/>
        </authorList>
    </citation>
    <scope>NUCLEOTIDE SEQUENCE [LARGE SCALE GENOMIC DNA]</scope>
    <source>
        <strain evidence="1 2">DSM 108284</strain>
    </source>
</reference>
<accession>A0A4Y9ZTG0</accession>